<keyword evidence="3" id="KW-1185">Reference proteome</keyword>
<dbReference type="Proteomes" id="UP001390339">
    <property type="component" value="Unassembled WGS sequence"/>
</dbReference>
<feature type="signal peptide" evidence="1">
    <location>
        <begin position="1"/>
        <end position="15"/>
    </location>
</feature>
<evidence type="ECO:0000313" key="2">
    <source>
        <dbReference type="EMBL" id="KAK8877452.1"/>
    </source>
</evidence>
<organism evidence="2 3">
    <name type="scientific">Apiospora arundinis</name>
    <dbReference type="NCBI Taxonomy" id="335852"/>
    <lineage>
        <taxon>Eukaryota</taxon>
        <taxon>Fungi</taxon>
        <taxon>Dikarya</taxon>
        <taxon>Ascomycota</taxon>
        <taxon>Pezizomycotina</taxon>
        <taxon>Sordariomycetes</taxon>
        <taxon>Xylariomycetidae</taxon>
        <taxon>Amphisphaeriales</taxon>
        <taxon>Apiosporaceae</taxon>
        <taxon>Apiospora</taxon>
    </lineage>
</organism>
<proteinExistence type="predicted"/>
<dbReference type="EMBL" id="JAPCWZ010000002">
    <property type="protein sequence ID" value="KAK8877452.1"/>
    <property type="molecule type" value="Genomic_DNA"/>
</dbReference>
<evidence type="ECO:0000313" key="3">
    <source>
        <dbReference type="Proteomes" id="UP001390339"/>
    </source>
</evidence>
<sequence length="113" mass="11945">MFTFMALSFITFAAAATSSAPPPTDCQHVCEAFIKLTSSCSRSNSNPLSEQLQCICGPDYSSSSSSSASSLSSCVACLRNSGQGDAFADEMMRLQTHCSSAASSQEQQELHEL</sequence>
<reference evidence="2 3" key="1">
    <citation type="journal article" date="2024" name="IMA Fungus">
        <title>Apiospora arundinis, a panoply of carbohydrate-active enzymes and secondary metabolites.</title>
        <authorList>
            <person name="Sorensen T."/>
            <person name="Petersen C."/>
            <person name="Muurmann A.T."/>
            <person name="Christiansen J.V."/>
            <person name="Brundto M.L."/>
            <person name="Overgaard C.K."/>
            <person name="Boysen A.T."/>
            <person name="Wollenberg R.D."/>
            <person name="Larsen T.O."/>
            <person name="Sorensen J.L."/>
            <person name="Nielsen K.L."/>
            <person name="Sondergaard T.E."/>
        </authorList>
    </citation>
    <scope>NUCLEOTIDE SEQUENCE [LARGE SCALE GENOMIC DNA]</scope>
    <source>
        <strain evidence="2 3">AAU 773</strain>
    </source>
</reference>
<evidence type="ECO:0000256" key="1">
    <source>
        <dbReference type="SAM" id="SignalP"/>
    </source>
</evidence>
<protein>
    <submittedName>
        <fullName evidence="2">Uncharacterized protein</fullName>
    </submittedName>
</protein>
<feature type="chain" id="PRO_5045635359" evidence="1">
    <location>
        <begin position="16"/>
        <end position="113"/>
    </location>
</feature>
<name>A0ABR2JI26_9PEZI</name>
<accession>A0ABR2JI26</accession>
<keyword evidence="1" id="KW-0732">Signal</keyword>
<comment type="caution">
    <text evidence="2">The sequence shown here is derived from an EMBL/GenBank/DDBJ whole genome shotgun (WGS) entry which is preliminary data.</text>
</comment>
<gene>
    <name evidence="2" type="ORF">PGQ11_002398</name>
</gene>